<accession>A0A6J5LNS3</accession>
<dbReference type="EMBL" id="LR796296">
    <property type="protein sequence ID" value="CAB4134730.1"/>
    <property type="molecule type" value="Genomic_DNA"/>
</dbReference>
<protein>
    <submittedName>
        <fullName evidence="1">Uncharacterized protein</fullName>
    </submittedName>
</protein>
<evidence type="ECO:0000313" key="1">
    <source>
        <dbReference type="EMBL" id="CAB4134730.1"/>
    </source>
</evidence>
<proteinExistence type="predicted"/>
<sequence>MTRDDIIRMAREAGVLSGYESELFQRFAVLVAAAEREACAKVCDGWTHADGDQCAAAIRARGNDA</sequence>
<organism evidence="1">
    <name type="scientific">uncultured Caudovirales phage</name>
    <dbReference type="NCBI Taxonomy" id="2100421"/>
    <lineage>
        <taxon>Viruses</taxon>
        <taxon>Duplodnaviria</taxon>
        <taxon>Heunggongvirae</taxon>
        <taxon>Uroviricota</taxon>
        <taxon>Caudoviricetes</taxon>
        <taxon>Peduoviridae</taxon>
        <taxon>Maltschvirus</taxon>
        <taxon>Maltschvirus maltsch</taxon>
    </lineage>
</organism>
<gene>
    <name evidence="1" type="ORF">UFOVP274_53</name>
</gene>
<reference evidence="1" key="1">
    <citation type="submission" date="2020-04" db="EMBL/GenBank/DDBJ databases">
        <authorList>
            <person name="Chiriac C."/>
            <person name="Salcher M."/>
            <person name="Ghai R."/>
            <person name="Kavagutti S V."/>
        </authorList>
    </citation>
    <scope>NUCLEOTIDE SEQUENCE</scope>
</reference>
<name>A0A6J5LNS3_9CAUD</name>